<evidence type="ECO:0000256" key="8">
    <source>
        <dbReference type="ARBA" id="ARBA00023125"/>
    </source>
</evidence>
<feature type="compositionally biased region" description="Basic and acidic residues" evidence="13">
    <location>
        <begin position="1"/>
        <end position="15"/>
    </location>
</feature>
<dbReference type="PROSITE" id="PS50016">
    <property type="entry name" value="ZF_PHD_2"/>
    <property type="match status" value="1"/>
</dbReference>
<evidence type="ECO:0000256" key="4">
    <source>
        <dbReference type="ARBA" id="ARBA00022771"/>
    </source>
</evidence>
<gene>
    <name evidence="16" type="ORF">FH972_009137</name>
</gene>
<dbReference type="SUPFAM" id="SSF47370">
    <property type="entry name" value="Bromodomain"/>
    <property type="match status" value="1"/>
</dbReference>
<dbReference type="InterPro" id="IPR016177">
    <property type="entry name" value="DNA-bd_dom_sf"/>
</dbReference>
<dbReference type="Pfam" id="PF00628">
    <property type="entry name" value="PHD"/>
    <property type="match status" value="1"/>
</dbReference>
<dbReference type="GO" id="GO:0000785">
    <property type="term" value="C:chromatin"/>
    <property type="evidence" value="ECO:0007669"/>
    <property type="project" value="UniProtKB-ARBA"/>
</dbReference>
<keyword evidence="5" id="KW-0862">Zinc</keyword>
<feature type="region of interest" description="Disordered" evidence="13">
    <location>
        <begin position="1"/>
        <end position="47"/>
    </location>
</feature>
<feature type="coiled-coil region" evidence="12">
    <location>
        <begin position="1500"/>
        <end position="1527"/>
    </location>
</feature>
<dbReference type="PROSITE" id="PS50827">
    <property type="entry name" value="DDT"/>
    <property type="match status" value="1"/>
</dbReference>
<dbReference type="InterPro" id="IPR028942">
    <property type="entry name" value="WHIM1_dom"/>
</dbReference>
<dbReference type="PANTHER" id="PTHR47162:SF10">
    <property type="entry name" value="METHYL-CPG-BINDING DOMAIN-CONTAINING PROTEIN 9 ISOFORM X1"/>
    <property type="match status" value="1"/>
</dbReference>
<dbReference type="Proteomes" id="UP000327013">
    <property type="component" value="Chromosome 3"/>
</dbReference>
<evidence type="ECO:0000259" key="15">
    <source>
        <dbReference type="PROSITE" id="PS50827"/>
    </source>
</evidence>
<dbReference type="GO" id="GO:0003677">
    <property type="term" value="F:DNA binding"/>
    <property type="evidence" value="ECO:0007669"/>
    <property type="project" value="UniProtKB-KW"/>
</dbReference>
<evidence type="ECO:0000256" key="2">
    <source>
        <dbReference type="ARBA" id="ARBA00022679"/>
    </source>
</evidence>
<dbReference type="GO" id="GO:0048731">
    <property type="term" value="P:system development"/>
    <property type="evidence" value="ECO:0007669"/>
    <property type="project" value="UniProtKB-ARBA"/>
</dbReference>
<evidence type="ECO:0000256" key="7">
    <source>
        <dbReference type="ARBA" id="ARBA00023117"/>
    </source>
</evidence>
<evidence type="ECO:0000313" key="17">
    <source>
        <dbReference type="Proteomes" id="UP000327013"/>
    </source>
</evidence>
<evidence type="ECO:0000256" key="10">
    <source>
        <dbReference type="ARBA" id="ARBA00023242"/>
    </source>
</evidence>
<evidence type="ECO:0000256" key="5">
    <source>
        <dbReference type="ARBA" id="ARBA00022833"/>
    </source>
</evidence>
<evidence type="ECO:0000259" key="14">
    <source>
        <dbReference type="PROSITE" id="PS50016"/>
    </source>
</evidence>
<evidence type="ECO:0000256" key="6">
    <source>
        <dbReference type="ARBA" id="ARBA00023015"/>
    </source>
</evidence>
<evidence type="ECO:0008006" key="18">
    <source>
        <dbReference type="Google" id="ProtNLM"/>
    </source>
</evidence>
<dbReference type="Pfam" id="PF05964">
    <property type="entry name" value="FYRN"/>
    <property type="match status" value="1"/>
</dbReference>
<dbReference type="Pfam" id="PF15612">
    <property type="entry name" value="WHIM1"/>
    <property type="match status" value="1"/>
</dbReference>
<proteinExistence type="predicted"/>
<accession>A0A5N6R3Q0</accession>
<feature type="domain" description="DDT" evidence="15">
    <location>
        <begin position="666"/>
        <end position="730"/>
    </location>
</feature>
<reference evidence="16 17" key="1">
    <citation type="submission" date="2019-06" db="EMBL/GenBank/DDBJ databases">
        <title>A chromosomal-level reference genome of Carpinus fangiana (Coryloideae, Betulaceae).</title>
        <authorList>
            <person name="Yang X."/>
            <person name="Wang Z."/>
            <person name="Zhang L."/>
            <person name="Hao G."/>
            <person name="Liu J."/>
            <person name="Yang Y."/>
        </authorList>
    </citation>
    <scope>NUCLEOTIDE SEQUENCE [LARGE SCALE GENOMIC DNA]</scope>
    <source>
        <strain evidence="16">Cfa_2016G</strain>
        <tissue evidence="16">Leaf</tissue>
    </source>
</reference>
<protein>
    <recommendedName>
        <fullName evidence="18">PHD-type domain-containing protein</fullName>
    </recommendedName>
</protein>
<feature type="region of interest" description="Disordered" evidence="13">
    <location>
        <begin position="2115"/>
        <end position="2134"/>
    </location>
</feature>
<evidence type="ECO:0000256" key="11">
    <source>
        <dbReference type="PROSITE-ProRule" id="PRU00146"/>
    </source>
</evidence>
<dbReference type="SUPFAM" id="SSF54171">
    <property type="entry name" value="DNA-binding domain"/>
    <property type="match status" value="1"/>
</dbReference>
<keyword evidence="12" id="KW-0175">Coiled coil</keyword>
<dbReference type="PROSITE" id="PS51543">
    <property type="entry name" value="FYRC"/>
    <property type="match status" value="1"/>
</dbReference>
<keyword evidence="10" id="KW-0539">Nucleus</keyword>
<keyword evidence="9" id="KW-0804">Transcription</keyword>
<keyword evidence="4 11" id="KW-0863">Zinc-finger</keyword>
<dbReference type="Gene3D" id="3.30.160.360">
    <property type="match status" value="1"/>
</dbReference>
<name>A0A5N6R3Q0_9ROSI</name>
<feature type="compositionally biased region" description="Basic and acidic residues" evidence="13">
    <location>
        <begin position="1876"/>
        <end position="1885"/>
    </location>
</feature>
<dbReference type="InterPro" id="IPR018501">
    <property type="entry name" value="DDT_dom"/>
</dbReference>
<dbReference type="SUPFAM" id="SSF57903">
    <property type="entry name" value="FYVE/PHD zinc finger"/>
    <property type="match status" value="1"/>
</dbReference>
<dbReference type="GO" id="GO:0008270">
    <property type="term" value="F:zinc ion binding"/>
    <property type="evidence" value="ECO:0007669"/>
    <property type="project" value="UniProtKB-KW"/>
</dbReference>
<dbReference type="InterPro" id="IPR001965">
    <property type="entry name" value="Znf_PHD"/>
</dbReference>
<dbReference type="InterPro" id="IPR011011">
    <property type="entry name" value="Znf_FYVE_PHD"/>
</dbReference>
<dbReference type="CDD" id="cd15519">
    <property type="entry name" value="PHD1_Lid2p_like"/>
    <property type="match status" value="1"/>
</dbReference>
<dbReference type="InterPro" id="IPR013083">
    <property type="entry name" value="Znf_RING/FYVE/PHD"/>
</dbReference>
<dbReference type="GO" id="GO:0016740">
    <property type="term" value="F:transferase activity"/>
    <property type="evidence" value="ECO:0007669"/>
    <property type="project" value="UniProtKB-KW"/>
</dbReference>
<evidence type="ECO:0000313" key="16">
    <source>
        <dbReference type="EMBL" id="KAE8023445.1"/>
    </source>
</evidence>
<dbReference type="InterPro" id="IPR036427">
    <property type="entry name" value="Bromodomain-like_sf"/>
</dbReference>
<dbReference type="OrthoDB" id="1903104at2759"/>
<evidence type="ECO:0000256" key="3">
    <source>
        <dbReference type="ARBA" id="ARBA00022723"/>
    </source>
</evidence>
<dbReference type="InterPro" id="IPR003889">
    <property type="entry name" value="FYrich_C"/>
</dbReference>
<dbReference type="GO" id="GO:0140993">
    <property type="term" value="F:histone modifying activity"/>
    <property type="evidence" value="ECO:0007669"/>
    <property type="project" value="UniProtKB-ARBA"/>
</dbReference>
<evidence type="ECO:0000256" key="13">
    <source>
        <dbReference type="SAM" id="MobiDB-lite"/>
    </source>
</evidence>
<feature type="compositionally biased region" description="Basic residues" evidence="13">
    <location>
        <begin position="2124"/>
        <end position="2134"/>
    </location>
</feature>
<feature type="region of interest" description="Disordered" evidence="13">
    <location>
        <begin position="1865"/>
        <end position="1889"/>
    </location>
</feature>
<evidence type="ECO:0000256" key="9">
    <source>
        <dbReference type="ARBA" id="ARBA00023163"/>
    </source>
</evidence>
<sequence>MELNESHAKPPEEPSRPMPFNIDLNELPLSAGDLSPASPSPVNSAGASRGRAVLLDINAAPPSEAEGDECVQSMSSGMHVVRDTSFIGNPLNEFDLLKTYGSVRHIVRSDFKDSVRQRLNFAGNFTETDLGSKLKGRLWASNATPHKIPFQNPSKVYMQELREFIAENHGILGDGWYVEFNHCQNGSKIFPVYCSPDGKKFCSMFDVACHLGLVVDFHSIESEGTSDRFAFVRKRLHLCRRRESLYYRAKNSRKCQETLRSSCGEFSLGIGTDISQACKLGSNVRSTQAMPEDNGGYSIKQLQGEFPIQFEDFCILSMGEVDPRPTYHNTSQIWPIGYRSSWHDGITGSLFVCDVLDGGDSGPVFKVQRFSCSMQPIPIGSTVIYRQSFDSNNTRSDDSAAFGLIDDEDTDIQMIFLDHCPPQLDHNMLSESGKNSNEVCNFQTMNNLQSESNCLTQSPKKCTVDNSEVIDNIGEFFVEGRSSISVWRRVSQILADACRNMYKQTGLCKFRCKDDFHGMWSSCLLSDSIEASDSLAKFCHLSGPRNIQCCIQSDNELFTTCEALVKWLDQDRFGLDTEFVQEIVEKLPGVDACSEYKCLNERGDISKSHTVGSGFLLVKRKNGIQGEKKADCFLKGCKRSWKQVVEKSVMKDCCPPGKPVSLKLPADSIGDVLQSWELLCRFSEVLELEEPLSFNELEGELVNGYSFVSRRALTKVHCSLLKVLLGELQSKVAAFVDPNSDVAESKLRRGRKKDAENLISVKKTLLDMLPINELTWLELARRYILTVLLIDGNLESSGIIGHESYKVLQCLRGDGGLLGGSIAGVAGREPDALLLAEAKKQIFGSVENVDDGISVDHNKSDASGGCKTPKLNNGEILEWAQALEPVRKLPTNVGARIRKCVYNALEKNPPEWAKKVLEHSICKEVYKGNASGPTKRAVLSLLAEVYGETLQQKPSRKRKSKCVNTLSDAIMKQCRKVLRLAATADKKKVFSSLLAGSLNTSDNDDGGLLQSPRPLDFRTIDMKLTSGVYGGSHDAFLADTREVWHNIRTACGDQAHLIHLAEMLSQKFEILYEKEVLNFVQKFMDNETGGCSSVETKNETGHTNECVREIPKAPSDEDICKLCGVDKDVENVLVCGICDSGYHTYCLNPPLAKIPEENWYCPSCVSGHCITQGSSQHTEVISRCQKKRGQTKFNNRILGTLAHLAATMEMKEYWEYTIEERIILLKFLCDEVLNSAKIREHLEQCTPVSAHLQQRLHSLSSEWRNLMFREDVLAAKVGKENTGMLNCFGKSVTEEVAVVHTNCGKLMGQLLSRSSCISPFSRNIIPMEDGLGWPMPNNSSKQSCWFYSNGSSERHSTTSGNQIVEAVDVECEKTQESFGKNGLISENPLSCMLPSSARDLYSRQNTLPLYVHQQVKDKSSGEDVRRGNFYGQQDLAHGSIDGAMLPYCEHLKGHISSDTINTCVAEQAHDVRMNSGNMFPGYHGIIRPAVNKSQANNLEASFLEKEIAVLQDSIACLESQLQRVSLRKDFLGRDCAGRLYWGFSWPGTSPWVVVDGTMLVQQKKIEEQGTSLPDSSTLRYPSFGTGTILGSERVNISSPYVCKQNDGTSISFSWVSFQSDAEIEELIRWLRDSYPEERELLSSILQWQKIGSKDTTTATNFVQDKGQQIMLRPINSVDSNCLVIRALIILEKKFGACLKSESAIPMKRGWKAEVSFTERMYRCDCLELIWPSRCHCYSCHHSFSTSEELKGHENGMCYSSVPTSVNNKVNDNALKQNGMARTETSQGECSNEIGTSRVAGSAVCEIGFGLNEFPKELACPFDFEEISTKFITKDSTKELVQGIGLIGSNGTPAFVPSTSAYLEDPTLKLEPSSNNEGKRSGDSKNVENQLQQSVEKKMKNGVRQGKFSINSTRRFPRNGIYVEALNLKGSMNERDQFSFLKCKTSGLRVGNCSIVRESSLRHIMGREVQLLRQLKMNLLDMDAALPQEALKPSRAGLDKRCAWRGFVKSAKSILEMVQATIVLEDMIKTEYLRNGWQYWSPPCAAARIATISSLALRICTLDAALFYEKPLPSTSSTEIEKLDSESDMYSLTCSDPTNTPKTNCKLVQKTCSLDLTESGNRNSKPSKRRKDSGG</sequence>
<dbReference type="GO" id="GO:0005634">
    <property type="term" value="C:nucleus"/>
    <property type="evidence" value="ECO:0007669"/>
    <property type="project" value="UniProtKB-SubCell"/>
</dbReference>
<keyword evidence="17" id="KW-1185">Reference proteome</keyword>
<keyword evidence="6" id="KW-0805">Transcription regulation</keyword>
<dbReference type="SMART" id="SM00249">
    <property type="entry name" value="PHD"/>
    <property type="match status" value="1"/>
</dbReference>
<keyword evidence="2" id="KW-0808">Transferase</keyword>
<comment type="subcellular location">
    <subcellularLocation>
        <location evidence="1">Nucleus</location>
    </subcellularLocation>
</comment>
<dbReference type="Gene3D" id="1.20.920.10">
    <property type="entry name" value="Bromodomain-like"/>
    <property type="match status" value="1"/>
</dbReference>
<dbReference type="InterPro" id="IPR019786">
    <property type="entry name" value="Zinc_finger_PHD-type_CS"/>
</dbReference>
<dbReference type="Gene3D" id="3.30.40.10">
    <property type="entry name" value="Zinc/RING finger domain, C3HC4 (zinc finger)"/>
    <property type="match status" value="1"/>
</dbReference>
<feature type="domain" description="PHD-type" evidence="14">
    <location>
        <begin position="1117"/>
        <end position="1167"/>
    </location>
</feature>
<dbReference type="PROSITE" id="PS51542">
    <property type="entry name" value="FYRN"/>
    <property type="match status" value="1"/>
</dbReference>
<dbReference type="Pfam" id="PF02791">
    <property type="entry name" value="DDT"/>
    <property type="match status" value="1"/>
</dbReference>
<dbReference type="PANTHER" id="PTHR47162">
    <property type="entry name" value="OS02G0192300 PROTEIN"/>
    <property type="match status" value="1"/>
</dbReference>
<dbReference type="PROSITE" id="PS01359">
    <property type="entry name" value="ZF_PHD_1"/>
    <property type="match status" value="1"/>
</dbReference>
<organism evidence="16 17">
    <name type="scientific">Carpinus fangiana</name>
    <dbReference type="NCBI Taxonomy" id="176857"/>
    <lineage>
        <taxon>Eukaryota</taxon>
        <taxon>Viridiplantae</taxon>
        <taxon>Streptophyta</taxon>
        <taxon>Embryophyta</taxon>
        <taxon>Tracheophyta</taxon>
        <taxon>Spermatophyta</taxon>
        <taxon>Magnoliopsida</taxon>
        <taxon>eudicotyledons</taxon>
        <taxon>Gunneridae</taxon>
        <taxon>Pentapetalae</taxon>
        <taxon>rosids</taxon>
        <taxon>fabids</taxon>
        <taxon>Fagales</taxon>
        <taxon>Betulaceae</taxon>
        <taxon>Carpinus</taxon>
    </lineage>
</organism>
<evidence type="ECO:0000256" key="12">
    <source>
        <dbReference type="SAM" id="Coils"/>
    </source>
</evidence>
<dbReference type="InterPro" id="IPR019787">
    <property type="entry name" value="Znf_PHD-finger"/>
</dbReference>
<keyword evidence="8" id="KW-0238">DNA-binding</keyword>
<dbReference type="InterPro" id="IPR003888">
    <property type="entry name" value="FYrich_N"/>
</dbReference>
<evidence type="ECO:0000256" key="1">
    <source>
        <dbReference type="ARBA" id="ARBA00004123"/>
    </source>
</evidence>
<keyword evidence="3" id="KW-0479">Metal-binding</keyword>
<keyword evidence="7" id="KW-0103">Bromodomain</keyword>
<dbReference type="EMBL" id="CM017323">
    <property type="protein sequence ID" value="KAE8023445.1"/>
    <property type="molecule type" value="Genomic_DNA"/>
</dbReference>